<dbReference type="KEGG" id="ccac:CcaHIS019_0703090"/>
<name>A0AA48QYV1_9TREE</name>
<dbReference type="Proteomes" id="UP001233271">
    <property type="component" value="Chromosome 7b"/>
</dbReference>
<evidence type="ECO:0000313" key="3">
    <source>
        <dbReference type="Proteomes" id="UP001233271"/>
    </source>
</evidence>
<dbReference type="RefSeq" id="XP_060459993.1">
    <property type="nucleotide sequence ID" value="XM_060603728.1"/>
</dbReference>
<dbReference type="GeneID" id="85498598"/>
<protein>
    <submittedName>
        <fullName evidence="2">Uncharacterized protein</fullName>
    </submittedName>
</protein>
<feature type="region of interest" description="Disordered" evidence="1">
    <location>
        <begin position="1"/>
        <end position="31"/>
    </location>
</feature>
<proteinExistence type="predicted"/>
<evidence type="ECO:0000256" key="1">
    <source>
        <dbReference type="SAM" id="MobiDB-lite"/>
    </source>
</evidence>
<gene>
    <name evidence="2" type="ORF">CcaverHIS019_0703090</name>
</gene>
<evidence type="ECO:0000313" key="2">
    <source>
        <dbReference type="EMBL" id="BEI94728.1"/>
    </source>
</evidence>
<dbReference type="EMBL" id="AP028219">
    <property type="protein sequence ID" value="BEI94728.1"/>
    <property type="molecule type" value="Genomic_DNA"/>
</dbReference>
<organism evidence="2 3">
    <name type="scientific">Cutaneotrichosporon cavernicola</name>
    <dbReference type="NCBI Taxonomy" id="279322"/>
    <lineage>
        <taxon>Eukaryota</taxon>
        <taxon>Fungi</taxon>
        <taxon>Dikarya</taxon>
        <taxon>Basidiomycota</taxon>
        <taxon>Agaricomycotina</taxon>
        <taxon>Tremellomycetes</taxon>
        <taxon>Trichosporonales</taxon>
        <taxon>Trichosporonaceae</taxon>
        <taxon>Cutaneotrichosporon</taxon>
    </lineage>
</organism>
<reference evidence="2" key="1">
    <citation type="journal article" date="2023" name="BMC Genomics">
        <title>Chromosome-level genome assemblies of Cutaneotrichosporon spp. (Trichosporonales, Basidiomycota) reveal imbalanced evolution between nucleotide sequences and chromosome synteny.</title>
        <authorList>
            <person name="Kobayashi Y."/>
            <person name="Kayamori A."/>
            <person name="Aoki K."/>
            <person name="Shiwa Y."/>
            <person name="Matsutani M."/>
            <person name="Fujita N."/>
            <person name="Sugita T."/>
            <person name="Iwasaki W."/>
            <person name="Tanaka N."/>
            <person name="Takashima M."/>
        </authorList>
    </citation>
    <scope>NUCLEOTIDE SEQUENCE</scope>
    <source>
        <strain evidence="2">HIS019</strain>
    </source>
</reference>
<sequence>MVKREDNPTPSPTPGKKRKIGPKSTPTKAPSALAKGRAILAEEIVTLGIAAAQANAASLVQKTGLTPGQIKNQLAPLRSNVRKALLEAAKTT</sequence>
<keyword evidence="3" id="KW-1185">Reference proteome</keyword>
<accession>A0AA48QYV1</accession>
<dbReference type="AlphaFoldDB" id="A0AA48QYV1"/>